<feature type="signal peptide" evidence="2">
    <location>
        <begin position="1"/>
        <end position="28"/>
    </location>
</feature>
<keyword evidence="1" id="KW-1133">Transmembrane helix</keyword>
<keyword evidence="2" id="KW-0732">Signal</keyword>
<proteinExistence type="predicted"/>
<dbReference type="EMBL" id="VCGU01000003">
    <property type="protein sequence ID" value="TRY78527.1"/>
    <property type="molecule type" value="Genomic_DNA"/>
</dbReference>
<name>A0A553PLG3_TIGCA</name>
<keyword evidence="1" id="KW-0812">Transmembrane</keyword>
<comment type="caution">
    <text evidence="3">The sequence shown here is derived from an EMBL/GenBank/DDBJ whole genome shotgun (WGS) entry which is preliminary data.</text>
</comment>
<evidence type="ECO:0000256" key="1">
    <source>
        <dbReference type="SAM" id="Phobius"/>
    </source>
</evidence>
<feature type="chain" id="PRO_5022221744" evidence="2">
    <location>
        <begin position="29"/>
        <end position="352"/>
    </location>
</feature>
<evidence type="ECO:0000256" key="2">
    <source>
        <dbReference type="SAM" id="SignalP"/>
    </source>
</evidence>
<feature type="transmembrane region" description="Helical" evidence="1">
    <location>
        <begin position="272"/>
        <end position="293"/>
    </location>
</feature>
<keyword evidence="4" id="KW-1185">Reference proteome</keyword>
<organism evidence="3 4">
    <name type="scientific">Tigriopus californicus</name>
    <name type="common">Marine copepod</name>
    <dbReference type="NCBI Taxonomy" id="6832"/>
    <lineage>
        <taxon>Eukaryota</taxon>
        <taxon>Metazoa</taxon>
        <taxon>Ecdysozoa</taxon>
        <taxon>Arthropoda</taxon>
        <taxon>Crustacea</taxon>
        <taxon>Multicrustacea</taxon>
        <taxon>Hexanauplia</taxon>
        <taxon>Copepoda</taxon>
        <taxon>Harpacticoida</taxon>
        <taxon>Harpacticidae</taxon>
        <taxon>Tigriopus</taxon>
    </lineage>
</organism>
<gene>
    <name evidence="3" type="ORF">TCAL_09308</name>
</gene>
<dbReference type="AlphaFoldDB" id="A0A553PLG3"/>
<accession>A0A553PLG3</accession>
<reference evidence="3 4" key="1">
    <citation type="journal article" date="2018" name="Nat. Ecol. Evol.">
        <title>Genomic signatures of mitonuclear coevolution across populations of Tigriopus californicus.</title>
        <authorList>
            <person name="Barreto F.S."/>
            <person name="Watson E.T."/>
            <person name="Lima T.G."/>
            <person name="Willett C.S."/>
            <person name="Edmands S."/>
            <person name="Li W."/>
            <person name="Burton R.S."/>
        </authorList>
    </citation>
    <scope>NUCLEOTIDE SEQUENCE [LARGE SCALE GENOMIC DNA]</scope>
    <source>
        <strain evidence="3 4">San Diego</strain>
    </source>
</reference>
<keyword evidence="1" id="KW-0472">Membrane</keyword>
<evidence type="ECO:0000313" key="4">
    <source>
        <dbReference type="Proteomes" id="UP000318571"/>
    </source>
</evidence>
<sequence length="352" mass="39475">MKDSNGGTTMDKYLILAIWYSLLKLCSSTENLTCPDGMRAKKLHSIVISHGSSYSPKDFTNVLRCVFCESAADTMNSLDICVEQGSFWTRIQKESHSTATVKKIPHSLKSDLGPVLLLNQDFKGFCGIQLRTGMIRQLSRWFDSVKAIQCSYETREKALDFRDNELICWPKDRSLKAFGEVEVHKDLQRYPTFTFDCSICGGSRLNQAVHFCRTSSSRNATKTWIDLNNECLEKTCPKTLELEKIGILLGRNGTTLLIKDPHSQSSFTITRLMVLIGLLVMGCMALACLAAMVQGMRWVLDKLIVKLSEHQVKRQIRRAQEQCSGKVSSVSHESTSATGMCAYENMRGSILA</sequence>
<protein>
    <submittedName>
        <fullName evidence="3">Uncharacterized protein</fullName>
    </submittedName>
</protein>
<evidence type="ECO:0000313" key="3">
    <source>
        <dbReference type="EMBL" id="TRY78527.1"/>
    </source>
</evidence>
<dbReference type="Proteomes" id="UP000318571">
    <property type="component" value="Chromosome 11"/>
</dbReference>